<name>A0A6J4V2I0_9CYAN</name>
<organism evidence="1">
    <name type="scientific">uncultured Synechococcales cyanobacterium</name>
    <dbReference type="NCBI Taxonomy" id="1936017"/>
    <lineage>
        <taxon>Bacteria</taxon>
        <taxon>Bacillati</taxon>
        <taxon>Cyanobacteriota</taxon>
        <taxon>Cyanophyceae</taxon>
        <taxon>Synechococcales</taxon>
        <taxon>environmental samples</taxon>
    </lineage>
</organism>
<dbReference type="AlphaFoldDB" id="A0A6J4V2I0"/>
<reference evidence="1" key="1">
    <citation type="submission" date="2020-02" db="EMBL/GenBank/DDBJ databases">
        <authorList>
            <person name="Meier V. D."/>
        </authorList>
    </citation>
    <scope>NUCLEOTIDE SEQUENCE</scope>
    <source>
        <strain evidence="1">AVDCRST_MAG81</strain>
    </source>
</reference>
<dbReference type="EMBL" id="CADCWO010000054">
    <property type="protein sequence ID" value="CAA9563586.1"/>
    <property type="molecule type" value="Genomic_DNA"/>
</dbReference>
<protein>
    <submittedName>
        <fullName evidence="1">Uncharacterized protein</fullName>
    </submittedName>
</protein>
<sequence length="38" mass="3990">MARPQLCIDNPLTAPVIVSEIAACDLSAGILMTEFITA</sequence>
<accession>A0A6J4V2I0</accession>
<proteinExistence type="predicted"/>
<gene>
    <name evidence="1" type="ORF">AVDCRST_MAG81-852</name>
</gene>
<evidence type="ECO:0000313" key="1">
    <source>
        <dbReference type="EMBL" id="CAA9563586.1"/>
    </source>
</evidence>